<dbReference type="GO" id="GO:0022857">
    <property type="term" value="F:transmembrane transporter activity"/>
    <property type="evidence" value="ECO:0007669"/>
    <property type="project" value="TreeGrafter"/>
</dbReference>
<feature type="transmembrane region" description="Helical" evidence="7">
    <location>
        <begin position="136"/>
        <end position="158"/>
    </location>
</feature>
<evidence type="ECO:0000256" key="2">
    <source>
        <dbReference type="ARBA" id="ARBA00022475"/>
    </source>
</evidence>
<gene>
    <name evidence="9" type="ORF">SAMN02983006_00492</name>
</gene>
<name>A0A1I4FR30_9FIRM</name>
<dbReference type="NCBIfam" id="TIGR00786">
    <property type="entry name" value="dctM"/>
    <property type="match status" value="1"/>
</dbReference>
<dbReference type="AlphaFoldDB" id="A0A1I4FR30"/>
<feature type="transmembrane region" description="Helical" evidence="7">
    <location>
        <begin position="240"/>
        <end position="256"/>
    </location>
</feature>
<evidence type="ECO:0000256" key="5">
    <source>
        <dbReference type="ARBA" id="ARBA00022989"/>
    </source>
</evidence>
<evidence type="ECO:0000256" key="3">
    <source>
        <dbReference type="ARBA" id="ARBA00022519"/>
    </source>
</evidence>
<dbReference type="OrthoDB" id="9772674at2"/>
<evidence type="ECO:0000259" key="8">
    <source>
        <dbReference type="Pfam" id="PF06808"/>
    </source>
</evidence>
<evidence type="ECO:0000256" key="6">
    <source>
        <dbReference type="ARBA" id="ARBA00023136"/>
    </source>
</evidence>
<feature type="transmembrane region" description="Helical" evidence="7">
    <location>
        <begin position="268"/>
        <end position="288"/>
    </location>
</feature>
<feature type="transmembrane region" description="Helical" evidence="7">
    <location>
        <begin position="308"/>
        <end position="326"/>
    </location>
</feature>
<comment type="subcellular location">
    <subcellularLocation>
        <location evidence="1">Cell inner membrane</location>
        <topology evidence="1">Multi-pass membrane protein</topology>
    </subcellularLocation>
</comment>
<dbReference type="STRING" id="29563.SAMN02983006_00492"/>
<protein>
    <submittedName>
        <fullName evidence="9">TRAP transporter, DctM subunit</fullName>
    </submittedName>
</protein>
<keyword evidence="5 7" id="KW-1133">Transmembrane helix</keyword>
<feature type="domain" description="TRAP C4-dicarboxylate transport system permease DctM subunit" evidence="8">
    <location>
        <begin position="8"/>
        <end position="416"/>
    </location>
</feature>
<evidence type="ECO:0000256" key="7">
    <source>
        <dbReference type="SAM" id="Phobius"/>
    </source>
</evidence>
<reference evidence="9 10" key="1">
    <citation type="submission" date="2016-10" db="EMBL/GenBank/DDBJ databases">
        <authorList>
            <person name="de Groot N.N."/>
        </authorList>
    </citation>
    <scope>NUCLEOTIDE SEQUENCE [LARGE SCALE GENOMIC DNA]</scope>
    <source>
        <strain evidence="9 10">ATCC 51327</strain>
    </source>
</reference>
<keyword evidence="3" id="KW-0997">Cell inner membrane</keyword>
<feature type="transmembrane region" description="Helical" evidence="7">
    <location>
        <begin position="47"/>
        <end position="69"/>
    </location>
</feature>
<dbReference type="InterPro" id="IPR004681">
    <property type="entry name" value="TRAP_DctM"/>
</dbReference>
<dbReference type="Proteomes" id="UP000199006">
    <property type="component" value="Unassembled WGS sequence"/>
</dbReference>
<evidence type="ECO:0000313" key="10">
    <source>
        <dbReference type="Proteomes" id="UP000199006"/>
    </source>
</evidence>
<dbReference type="EMBL" id="FOTI01000003">
    <property type="protein sequence ID" value="SFL20235.1"/>
    <property type="molecule type" value="Genomic_DNA"/>
</dbReference>
<keyword evidence="6 7" id="KW-0472">Membrane</keyword>
<evidence type="ECO:0000256" key="1">
    <source>
        <dbReference type="ARBA" id="ARBA00004429"/>
    </source>
</evidence>
<accession>A0A1I4FR30</accession>
<keyword evidence="10" id="KW-1185">Reference proteome</keyword>
<dbReference type="PANTHER" id="PTHR33362">
    <property type="entry name" value="SIALIC ACID TRAP TRANSPORTER PERMEASE PROTEIN SIAT-RELATED"/>
    <property type="match status" value="1"/>
</dbReference>
<dbReference type="Pfam" id="PF06808">
    <property type="entry name" value="DctM"/>
    <property type="match status" value="1"/>
</dbReference>
<feature type="transmembrane region" description="Helical" evidence="7">
    <location>
        <begin position="7"/>
        <end position="35"/>
    </location>
</feature>
<dbReference type="GO" id="GO:0005886">
    <property type="term" value="C:plasma membrane"/>
    <property type="evidence" value="ECO:0007669"/>
    <property type="project" value="UniProtKB-SubCell"/>
</dbReference>
<organism evidence="9 10">
    <name type="scientific">Halanaerobium salsuginis</name>
    <dbReference type="NCBI Taxonomy" id="29563"/>
    <lineage>
        <taxon>Bacteria</taxon>
        <taxon>Bacillati</taxon>
        <taxon>Bacillota</taxon>
        <taxon>Clostridia</taxon>
        <taxon>Halanaerobiales</taxon>
        <taxon>Halanaerobiaceae</taxon>
        <taxon>Halanaerobium</taxon>
    </lineage>
</organism>
<feature type="transmembrane region" description="Helical" evidence="7">
    <location>
        <begin position="358"/>
        <end position="381"/>
    </location>
</feature>
<feature type="transmembrane region" description="Helical" evidence="7">
    <location>
        <begin position="170"/>
        <end position="194"/>
    </location>
</feature>
<feature type="transmembrane region" description="Helical" evidence="7">
    <location>
        <begin position="333"/>
        <end position="352"/>
    </location>
</feature>
<keyword evidence="2" id="KW-1003">Cell membrane</keyword>
<keyword evidence="4 7" id="KW-0812">Transmembrane</keyword>
<evidence type="ECO:0000313" key="9">
    <source>
        <dbReference type="EMBL" id="SFL20235.1"/>
    </source>
</evidence>
<proteinExistence type="predicted"/>
<evidence type="ECO:0000256" key="4">
    <source>
        <dbReference type="ARBA" id="ARBA00022692"/>
    </source>
</evidence>
<dbReference type="InterPro" id="IPR010656">
    <property type="entry name" value="DctM"/>
</dbReference>
<feature type="transmembrane region" description="Helical" evidence="7">
    <location>
        <begin position="215"/>
        <end position="234"/>
    </location>
</feature>
<dbReference type="PIRSF" id="PIRSF006066">
    <property type="entry name" value="HI0050"/>
    <property type="match status" value="1"/>
</dbReference>
<dbReference type="RefSeq" id="WP_089859078.1">
    <property type="nucleotide sequence ID" value="NZ_FOTI01000003.1"/>
</dbReference>
<feature type="transmembrane region" description="Helical" evidence="7">
    <location>
        <begin position="393"/>
        <end position="420"/>
    </location>
</feature>
<sequence>MLGISLVALFLLLMVIGVPIAFVIAIIAFVGITVAPHVPVVTVVMKMFNGLNSFVLLAVPLFILAANLMNSGKISKKLIDFSIAIVGPVKGGLAHANVLVSMIFAGISGASQADTAGIGKVLIPSMIETGYDKETAVGVTAASSTIGVIIPPSIPMIIYAGLTSTSISSLFLAGMVPGILSGLGMMAVIYYLSLKRDYPQYERASLQKLLSLTKDALPALMTPVIIIGGVITGWYTATEAAAIASLYTFVIGMFYYKTITLKDIPDIFVDTLTLSSLSLFALAAASALGELLGYYQVSTIVEQFFTNHINSAGLFMVIVILFFLFIGTFMDAIPAMILFVPVILPVAMKLGISPVLLGMVTIITLAIGLVTPPYGLCLLIAAKIGNMSVERSFSAVILFIGVVVAVLLFIAFLPHIAFYIPLKFDPYLLF</sequence>
<dbReference type="PANTHER" id="PTHR33362:SF2">
    <property type="entry name" value="TRAP TRANSPORTER LARGE PERMEASE PROTEIN"/>
    <property type="match status" value="1"/>
</dbReference>